<dbReference type="PROSITE" id="PS51007">
    <property type="entry name" value="CYTC"/>
    <property type="match status" value="1"/>
</dbReference>
<dbReference type="Pfam" id="PF13442">
    <property type="entry name" value="Cytochrome_CBB3"/>
    <property type="match status" value="1"/>
</dbReference>
<dbReference type="SUPFAM" id="SSF46626">
    <property type="entry name" value="Cytochrome c"/>
    <property type="match status" value="1"/>
</dbReference>
<evidence type="ECO:0000256" key="4">
    <source>
        <dbReference type="PROSITE-ProRule" id="PRU00433"/>
    </source>
</evidence>
<dbReference type="InterPro" id="IPR036909">
    <property type="entry name" value="Cyt_c-like_dom_sf"/>
</dbReference>
<evidence type="ECO:0000256" key="2">
    <source>
        <dbReference type="ARBA" id="ARBA00022723"/>
    </source>
</evidence>
<protein>
    <recommendedName>
        <fullName evidence="6">Cytochrome c domain-containing protein</fullName>
    </recommendedName>
</protein>
<evidence type="ECO:0000259" key="6">
    <source>
        <dbReference type="PROSITE" id="PS51007"/>
    </source>
</evidence>
<dbReference type="Pfam" id="PF21419">
    <property type="entry name" value="RoxA-like_Cyt-c"/>
    <property type="match status" value="1"/>
</dbReference>
<dbReference type="EMBL" id="OVTA01000105">
    <property type="protein sequence ID" value="SPS02868.1"/>
    <property type="molecule type" value="Genomic_DNA"/>
</dbReference>
<evidence type="ECO:0000256" key="5">
    <source>
        <dbReference type="SAM" id="Phobius"/>
    </source>
</evidence>
<dbReference type="GO" id="GO:0046872">
    <property type="term" value="F:metal ion binding"/>
    <property type="evidence" value="ECO:0007669"/>
    <property type="project" value="UniProtKB-KW"/>
</dbReference>
<name>A0A375JCM3_9BURK</name>
<reference evidence="7 8" key="1">
    <citation type="submission" date="2018-01" db="EMBL/GenBank/DDBJ databases">
        <authorList>
            <person name="Gaut B.S."/>
            <person name="Morton B.R."/>
            <person name="Clegg M.T."/>
            <person name="Duvall M.R."/>
        </authorList>
    </citation>
    <scope>NUCLEOTIDE SEQUENCE [LARGE SCALE GENOMIC DNA]</scope>
    <source>
        <strain evidence="7">Cupriavidus taiwanensis cmp 52</strain>
    </source>
</reference>
<gene>
    <name evidence="7" type="ORF">CBM2634_U40024</name>
</gene>
<accession>A0A375JCM3</accession>
<evidence type="ECO:0000256" key="1">
    <source>
        <dbReference type="ARBA" id="ARBA00022617"/>
    </source>
</evidence>
<keyword evidence="5" id="KW-0812">Transmembrane</keyword>
<sequence>MVRYHLRGSPGGPGALGRTIRTMLLARLLSLGPLLGPLLGLLLCLLSGCDFLRGYAEGESAAMRDFRAGSAHADADAAVGAMRFVFDDFGGLSTDTLETNALPWKLATAALLVAGNPDAPVTPERLRRALREFGFVYPDAVLNWPGAQQPRFDKPLGVVSGMIGREVPTIRLEVSNLGCAACHAGVTYGADGHPARNVWLGLPNTSLNLDAFVAAVYQAVKRVRADPQALLSAITQLYPDTSAQELHTLRQFVWPRLVKRVAELEANGDAPLPFSNGAPGSTNGVAALKFQFHLLAAGTGASGATSIPELGQRNLRTSLLYDGVYAGKGAARFGPALPEAAGDAARLAPIVAFFTVPTMGMPPDRAGRAIAPVADVMRFLAGYTPPPFPGPIDVARAARGRAVYAASCAQCHGRYSDDAQRPRLLGFPNRLVAQADLGTDPTRWQAIDADLLRAIARSELGKHIDAANTGGYVAPILSGLWATAPYLHNGSVPTLWHLMHPQARPARFWVGGHALDYRKLGIAGQPDAQGDWAYPAGYRPWSAPMRYDTATPGRGNRGHEREFSTLAEDDKDALLEFLKLL</sequence>
<dbReference type="PANTHER" id="PTHR30600:SF9">
    <property type="entry name" value="BLR7738 PROTEIN"/>
    <property type="match status" value="1"/>
</dbReference>
<keyword evidence="5" id="KW-0472">Membrane</keyword>
<feature type="domain" description="Cytochrome c" evidence="6">
    <location>
        <begin position="395"/>
        <end position="581"/>
    </location>
</feature>
<dbReference type="Proteomes" id="UP000256805">
    <property type="component" value="Unassembled WGS sequence"/>
</dbReference>
<evidence type="ECO:0000256" key="3">
    <source>
        <dbReference type="ARBA" id="ARBA00023004"/>
    </source>
</evidence>
<dbReference type="GO" id="GO:0009055">
    <property type="term" value="F:electron transfer activity"/>
    <property type="evidence" value="ECO:0007669"/>
    <property type="project" value="InterPro"/>
</dbReference>
<keyword evidence="1 4" id="KW-0349">Heme</keyword>
<dbReference type="Gene3D" id="1.10.760.10">
    <property type="entry name" value="Cytochrome c-like domain"/>
    <property type="match status" value="1"/>
</dbReference>
<dbReference type="AlphaFoldDB" id="A0A375JCM3"/>
<dbReference type="InterPro" id="IPR009056">
    <property type="entry name" value="Cyt_c-like_dom"/>
</dbReference>
<feature type="transmembrane region" description="Helical" evidence="5">
    <location>
        <begin position="28"/>
        <end position="48"/>
    </location>
</feature>
<proteinExistence type="predicted"/>
<evidence type="ECO:0000313" key="7">
    <source>
        <dbReference type="EMBL" id="SPS02868.1"/>
    </source>
</evidence>
<dbReference type="GO" id="GO:0020037">
    <property type="term" value="F:heme binding"/>
    <property type="evidence" value="ECO:0007669"/>
    <property type="project" value="InterPro"/>
</dbReference>
<keyword evidence="5" id="KW-1133">Transmembrane helix</keyword>
<dbReference type="GO" id="GO:0004130">
    <property type="term" value="F:cytochrome-c peroxidase activity"/>
    <property type="evidence" value="ECO:0007669"/>
    <property type="project" value="TreeGrafter"/>
</dbReference>
<dbReference type="InterPro" id="IPR051395">
    <property type="entry name" value="Cytochrome_c_Peroxidase/MauG"/>
</dbReference>
<keyword evidence="2 4" id="KW-0479">Metal-binding</keyword>
<dbReference type="PANTHER" id="PTHR30600">
    <property type="entry name" value="CYTOCHROME C PEROXIDASE-RELATED"/>
    <property type="match status" value="1"/>
</dbReference>
<keyword evidence="3 4" id="KW-0408">Iron</keyword>
<evidence type="ECO:0000313" key="8">
    <source>
        <dbReference type="Proteomes" id="UP000256805"/>
    </source>
</evidence>
<organism evidence="7 8">
    <name type="scientific">Cupriavidus taiwanensis</name>
    <dbReference type="NCBI Taxonomy" id="164546"/>
    <lineage>
        <taxon>Bacteria</taxon>
        <taxon>Pseudomonadati</taxon>
        <taxon>Pseudomonadota</taxon>
        <taxon>Betaproteobacteria</taxon>
        <taxon>Burkholderiales</taxon>
        <taxon>Burkholderiaceae</taxon>
        <taxon>Cupriavidus</taxon>
    </lineage>
</organism>